<protein>
    <submittedName>
        <fullName evidence="1">Uncharacterized protein</fullName>
    </submittedName>
</protein>
<name>A0AAD8FL01_BIOPF</name>
<proteinExistence type="predicted"/>
<sequence length="109" mass="12024">MGKKMVTYNLVPRKKVSVVCKLSSMNWRPNPITPLVPEDPVAGSVNRASNGGKCKVHQALRVTRISQGTGKEKKYLGSEYFTEIDTRTILLPNNVTSTHGCCHKDHTTA</sequence>
<evidence type="ECO:0000313" key="2">
    <source>
        <dbReference type="Proteomes" id="UP001233172"/>
    </source>
</evidence>
<accession>A0AAD8FL01</accession>
<evidence type="ECO:0000313" key="1">
    <source>
        <dbReference type="EMBL" id="KAK0067356.1"/>
    </source>
</evidence>
<dbReference type="Proteomes" id="UP001233172">
    <property type="component" value="Unassembled WGS sequence"/>
</dbReference>
<comment type="caution">
    <text evidence="1">The sequence shown here is derived from an EMBL/GenBank/DDBJ whole genome shotgun (WGS) entry which is preliminary data.</text>
</comment>
<reference evidence="1" key="1">
    <citation type="journal article" date="2023" name="PLoS Negl. Trop. Dis.">
        <title>A genome sequence for Biomphalaria pfeifferi, the major vector snail for the human-infecting parasite Schistosoma mansoni.</title>
        <authorList>
            <person name="Bu L."/>
            <person name="Lu L."/>
            <person name="Laidemitt M.R."/>
            <person name="Zhang S.M."/>
            <person name="Mutuku M."/>
            <person name="Mkoji G."/>
            <person name="Steinauer M."/>
            <person name="Loker E.S."/>
        </authorList>
    </citation>
    <scope>NUCLEOTIDE SEQUENCE</scope>
    <source>
        <strain evidence="1">KasaAsao</strain>
    </source>
</reference>
<dbReference type="EMBL" id="JASAOG010000008">
    <property type="protein sequence ID" value="KAK0067356.1"/>
    <property type="molecule type" value="Genomic_DNA"/>
</dbReference>
<dbReference type="AlphaFoldDB" id="A0AAD8FL01"/>
<organism evidence="1 2">
    <name type="scientific">Biomphalaria pfeifferi</name>
    <name type="common">Bloodfluke planorb</name>
    <name type="synonym">Freshwater snail</name>
    <dbReference type="NCBI Taxonomy" id="112525"/>
    <lineage>
        <taxon>Eukaryota</taxon>
        <taxon>Metazoa</taxon>
        <taxon>Spiralia</taxon>
        <taxon>Lophotrochozoa</taxon>
        <taxon>Mollusca</taxon>
        <taxon>Gastropoda</taxon>
        <taxon>Heterobranchia</taxon>
        <taxon>Euthyneura</taxon>
        <taxon>Panpulmonata</taxon>
        <taxon>Hygrophila</taxon>
        <taxon>Lymnaeoidea</taxon>
        <taxon>Planorbidae</taxon>
        <taxon>Biomphalaria</taxon>
    </lineage>
</organism>
<reference evidence="1" key="2">
    <citation type="submission" date="2023-04" db="EMBL/GenBank/DDBJ databases">
        <authorList>
            <person name="Bu L."/>
            <person name="Lu L."/>
            <person name="Laidemitt M.R."/>
            <person name="Zhang S.M."/>
            <person name="Mutuku M."/>
            <person name="Mkoji G."/>
            <person name="Steinauer M."/>
            <person name="Loker E.S."/>
        </authorList>
    </citation>
    <scope>NUCLEOTIDE SEQUENCE</scope>
    <source>
        <strain evidence="1">KasaAsao</strain>
        <tissue evidence="1">Whole Snail</tissue>
    </source>
</reference>
<gene>
    <name evidence="1" type="ORF">Bpfe_003454</name>
</gene>
<keyword evidence="2" id="KW-1185">Reference proteome</keyword>